<proteinExistence type="predicted"/>
<gene>
    <name evidence="2" type="ORF">HUW51_06455</name>
</gene>
<keyword evidence="1" id="KW-0732">Signal</keyword>
<organism evidence="2 3">
    <name type="scientific">Adhaeribacter swui</name>
    <dbReference type="NCBI Taxonomy" id="2086471"/>
    <lineage>
        <taxon>Bacteria</taxon>
        <taxon>Pseudomonadati</taxon>
        <taxon>Bacteroidota</taxon>
        <taxon>Cytophagia</taxon>
        <taxon>Cytophagales</taxon>
        <taxon>Hymenobacteraceae</taxon>
        <taxon>Adhaeribacter</taxon>
    </lineage>
</organism>
<evidence type="ECO:0000313" key="2">
    <source>
        <dbReference type="EMBL" id="QNF32388.1"/>
    </source>
</evidence>
<dbReference type="KEGG" id="aswu:HUW51_06455"/>
<dbReference type="Proteomes" id="UP000515237">
    <property type="component" value="Chromosome"/>
</dbReference>
<feature type="signal peptide" evidence="1">
    <location>
        <begin position="1"/>
        <end position="22"/>
    </location>
</feature>
<evidence type="ECO:0000256" key="1">
    <source>
        <dbReference type="SAM" id="SignalP"/>
    </source>
</evidence>
<evidence type="ECO:0000313" key="3">
    <source>
        <dbReference type="Proteomes" id="UP000515237"/>
    </source>
</evidence>
<sequence length="237" mass="26775">MIKISLLLGMLLLGAPVLCTHALGQTKLKTDNTAIKKIPNDQKYQYNNFQPGLVTYNNGAMANAVLNYNFLLDEMQFINPGNDTLSLANEYLIKHVIVAQDTFYYQPKVGYLQLVASYKPVKLGVKQTIQMVQNEKQAAYDQSSAVSAIRQYSFYVDHNGQVKKLQAKGDVLLVKENTFYIIDQNHKVLPASKAAILTVFQKFKDQVNAYLKANKVNWKQEPDLKKLLEYCQGLTTS</sequence>
<dbReference type="EMBL" id="CP055156">
    <property type="protein sequence ID" value="QNF32388.1"/>
    <property type="molecule type" value="Genomic_DNA"/>
</dbReference>
<dbReference type="RefSeq" id="WP_185273168.1">
    <property type="nucleotide sequence ID" value="NZ_CP055156.1"/>
</dbReference>
<keyword evidence="3" id="KW-1185">Reference proteome</keyword>
<dbReference type="AlphaFoldDB" id="A0A7G7G5F4"/>
<name>A0A7G7G5F4_9BACT</name>
<feature type="chain" id="PRO_5028829515" evidence="1">
    <location>
        <begin position="23"/>
        <end position="237"/>
    </location>
</feature>
<protein>
    <submittedName>
        <fullName evidence="2">Uncharacterized protein</fullName>
    </submittedName>
</protein>
<reference evidence="2 3" key="1">
    <citation type="journal article" date="2018" name="Int. J. Syst. Evol. Microbiol.">
        <title>Adhaeribacter swui sp. nov., isolated from wet mud.</title>
        <authorList>
            <person name="Kim D.U."/>
            <person name="Kim K.W."/>
            <person name="Kang M.S."/>
            <person name="Kim J.Y."/>
            <person name="Jang J.H."/>
            <person name="Kim M.K."/>
        </authorList>
    </citation>
    <scope>NUCLEOTIDE SEQUENCE [LARGE SCALE GENOMIC DNA]</scope>
    <source>
        <strain evidence="2 3">KCTC 52873</strain>
    </source>
</reference>
<accession>A0A7G7G5F4</accession>